<dbReference type="AlphaFoldDB" id="A0A2I0VHB5"/>
<dbReference type="Proteomes" id="UP000233837">
    <property type="component" value="Unassembled WGS sequence"/>
</dbReference>
<gene>
    <name evidence="2" type="ORF">MA16_Dca024235</name>
</gene>
<proteinExistence type="predicted"/>
<accession>A0A2I0VHB5</accession>
<reference evidence="2 3" key="1">
    <citation type="journal article" date="2016" name="Sci. Rep.">
        <title>The Dendrobium catenatum Lindl. genome sequence provides insights into polysaccharide synthase, floral development and adaptive evolution.</title>
        <authorList>
            <person name="Zhang G.Q."/>
            <person name="Xu Q."/>
            <person name="Bian C."/>
            <person name="Tsai W.C."/>
            <person name="Yeh C.M."/>
            <person name="Liu K.W."/>
            <person name="Yoshida K."/>
            <person name="Zhang L.S."/>
            <person name="Chang S.B."/>
            <person name="Chen F."/>
            <person name="Shi Y."/>
            <person name="Su Y.Y."/>
            <person name="Zhang Y.Q."/>
            <person name="Chen L.J."/>
            <person name="Yin Y."/>
            <person name="Lin M."/>
            <person name="Huang H."/>
            <person name="Deng H."/>
            <person name="Wang Z.W."/>
            <person name="Zhu S.L."/>
            <person name="Zhao X."/>
            <person name="Deng C."/>
            <person name="Niu S.C."/>
            <person name="Huang J."/>
            <person name="Wang M."/>
            <person name="Liu G.H."/>
            <person name="Yang H.J."/>
            <person name="Xiao X.J."/>
            <person name="Hsiao Y.Y."/>
            <person name="Wu W.L."/>
            <person name="Chen Y.Y."/>
            <person name="Mitsuda N."/>
            <person name="Ohme-Takagi M."/>
            <person name="Luo Y.B."/>
            <person name="Van de Peer Y."/>
            <person name="Liu Z.J."/>
        </authorList>
    </citation>
    <scope>NUCLEOTIDE SEQUENCE [LARGE SCALE GENOMIC DNA]</scope>
    <source>
        <tissue evidence="2">The whole plant</tissue>
    </source>
</reference>
<name>A0A2I0VHB5_9ASPA</name>
<sequence>MQRGEIEKLIVGRRGDLDQEKEAFSRFSASQIAMQQAAAAADGKMRGVPNREGLEANHEQMMK</sequence>
<protein>
    <submittedName>
        <fullName evidence="2">Uncharacterized protein</fullName>
    </submittedName>
</protein>
<reference evidence="2 3" key="2">
    <citation type="journal article" date="2017" name="Nature">
        <title>The Apostasia genome and the evolution of orchids.</title>
        <authorList>
            <person name="Zhang G.Q."/>
            <person name="Liu K.W."/>
            <person name="Li Z."/>
            <person name="Lohaus R."/>
            <person name="Hsiao Y.Y."/>
            <person name="Niu S.C."/>
            <person name="Wang J.Y."/>
            <person name="Lin Y.C."/>
            <person name="Xu Q."/>
            <person name="Chen L.J."/>
            <person name="Yoshida K."/>
            <person name="Fujiwara S."/>
            <person name="Wang Z.W."/>
            <person name="Zhang Y.Q."/>
            <person name="Mitsuda N."/>
            <person name="Wang M."/>
            <person name="Liu G.H."/>
            <person name="Pecoraro L."/>
            <person name="Huang H.X."/>
            <person name="Xiao X.J."/>
            <person name="Lin M."/>
            <person name="Wu X.Y."/>
            <person name="Wu W.L."/>
            <person name="Chen Y.Y."/>
            <person name="Chang S.B."/>
            <person name="Sakamoto S."/>
            <person name="Ohme-Takagi M."/>
            <person name="Yagi M."/>
            <person name="Zeng S.J."/>
            <person name="Shen C.Y."/>
            <person name="Yeh C.M."/>
            <person name="Luo Y.B."/>
            <person name="Tsai W.C."/>
            <person name="Van de Peer Y."/>
            <person name="Liu Z.J."/>
        </authorList>
    </citation>
    <scope>NUCLEOTIDE SEQUENCE [LARGE SCALE GENOMIC DNA]</scope>
    <source>
        <tissue evidence="2">The whole plant</tissue>
    </source>
</reference>
<organism evidence="2 3">
    <name type="scientific">Dendrobium catenatum</name>
    <dbReference type="NCBI Taxonomy" id="906689"/>
    <lineage>
        <taxon>Eukaryota</taxon>
        <taxon>Viridiplantae</taxon>
        <taxon>Streptophyta</taxon>
        <taxon>Embryophyta</taxon>
        <taxon>Tracheophyta</taxon>
        <taxon>Spermatophyta</taxon>
        <taxon>Magnoliopsida</taxon>
        <taxon>Liliopsida</taxon>
        <taxon>Asparagales</taxon>
        <taxon>Orchidaceae</taxon>
        <taxon>Epidendroideae</taxon>
        <taxon>Malaxideae</taxon>
        <taxon>Dendrobiinae</taxon>
        <taxon>Dendrobium</taxon>
    </lineage>
</organism>
<feature type="compositionally biased region" description="Basic and acidic residues" evidence="1">
    <location>
        <begin position="52"/>
        <end position="63"/>
    </location>
</feature>
<evidence type="ECO:0000313" key="2">
    <source>
        <dbReference type="EMBL" id="PKU62812.1"/>
    </source>
</evidence>
<evidence type="ECO:0000256" key="1">
    <source>
        <dbReference type="SAM" id="MobiDB-lite"/>
    </source>
</evidence>
<keyword evidence="3" id="KW-1185">Reference proteome</keyword>
<evidence type="ECO:0000313" key="3">
    <source>
        <dbReference type="Proteomes" id="UP000233837"/>
    </source>
</evidence>
<feature type="region of interest" description="Disordered" evidence="1">
    <location>
        <begin position="38"/>
        <end position="63"/>
    </location>
</feature>
<dbReference type="EMBL" id="KZ503581">
    <property type="protein sequence ID" value="PKU62812.1"/>
    <property type="molecule type" value="Genomic_DNA"/>
</dbReference>